<dbReference type="PANTHER" id="PTHR43664">
    <property type="entry name" value="MONOAMINE OXIDASE-RELATED"/>
    <property type="match status" value="1"/>
</dbReference>
<feature type="domain" description="MaoC-like" evidence="2">
    <location>
        <begin position="18"/>
        <end position="130"/>
    </location>
</feature>
<reference evidence="3 4" key="2">
    <citation type="journal article" date="2017" name="Int. J. Syst. Evol. Microbiol.">
        <title>Gordonia phthalatica sp. nov., a di-n-butyl phthalate-degrading bacterium isolated from activated sludge.</title>
        <authorList>
            <person name="Jin D."/>
            <person name="Kong X."/>
            <person name="Jia M."/>
            <person name="Yu X."/>
            <person name="Wang X."/>
            <person name="Zhuang X."/>
            <person name="Deng Y."/>
            <person name="Bai Z."/>
        </authorList>
    </citation>
    <scope>NUCLEOTIDE SEQUENCE [LARGE SCALE GENOMIC DNA]</scope>
    <source>
        <strain evidence="3 4">QH-11</strain>
    </source>
</reference>
<dbReference type="KEGG" id="goq:ACH46_17720"/>
<dbReference type="PATRIC" id="fig|1136941.3.peg.3623"/>
<organism evidence="3 4">
    <name type="scientific">Gordonia phthalatica</name>
    <dbReference type="NCBI Taxonomy" id="1136941"/>
    <lineage>
        <taxon>Bacteria</taxon>
        <taxon>Bacillati</taxon>
        <taxon>Actinomycetota</taxon>
        <taxon>Actinomycetes</taxon>
        <taxon>Mycobacteriales</taxon>
        <taxon>Gordoniaceae</taxon>
        <taxon>Gordonia</taxon>
    </lineage>
</organism>
<evidence type="ECO:0000259" key="2">
    <source>
        <dbReference type="Pfam" id="PF01575"/>
    </source>
</evidence>
<dbReference type="InterPro" id="IPR002539">
    <property type="entry name" value="MaoC-like_dom"/>
</dbReference>
<keyword evidence="4" id="KW-1185">Reference proteome</keyword>
<comment type="similarity">
    <text evidence="1">Belongs to the enoyl-CoA hydratase/isomerase family.</text>
</comment>
<dbReference type="RefSeq" id="WP_062394095.1">
    <property type="nucleotide sequence ID" value="NZ_CP011853.1"/>
</dbReference>
<evidence type="ECO:0000313" key="3">
    <source>
        <dbReference type="EMBL" id="ALG85994.1"/>
    </source>
</evidence>
<dbReference type="Pfam" id="PF01575">
    <property type="entry name" value="MaoC_dehydratas"/>
    <property type="match status" value="1"/>
</dbReference>
<dbReference type="PANTHER" id="PTHR43664:SF1">
    <property type="entry name" value="BETA-METHYLMALYL-COA DEHYDRATASE"/>
    <property type="match status" value="1"/>
</dbReference>
<dbReference type="AlphaFoldDB" id="A0A0N9N628"/>
<dbReference type="SUPFAM" id="SSF54637">
    <property type="entry name" value="Thioesterase/thiol ester dehydrase-isomerase"/>
    <property type="match status" value="1"/>
</dbReference>
<protein>
    <submittedName>
        <fullName evidence="3">Dehydratase</fullName>
    </submittedName>
</protein>
<reference evidence="4" key="1">
    <citation type="submission" date="2015-06" db="EMBL/GenBank/DDBJ databases">
        <title>Complete genome sequence and metabolic analysis of phthalate degradation pathway in Gordonia sp. QH-11.</title>
        <authorList>
            <person name="Jin D."/>
            <person name="Kong X."/>
            <person name="Bai Z."/>
        </authorList>
    </citation>
    <scope>NUCLEOTIDE SEQUENCE [LARGE SCALE GENOMIC DNA]</scope>
    <source>
        <strain evidence="4">QH-11</strain>
    </source>
</reference>
<dbReference type="Proteomes" id="UP000063789">
    <property type="component" value="Chromosome"/>
</dbReference>
<sequence length="159" mass="17325">MSTDIEKVALVYGRDLEVGQVFGLSEYTLTREDLLDFANKWDPQGFHIDEKIAESGAYGGLIASGIQTLAIMQRLSVIDVYDNWAVIAGKTLRDTSFLRPVRPGDVLTGTLTITGLDFDDRNRTLVDVDSEMTVEGRPVLRAAMSSLMWAAPPAATTAG</sequence>
<proteinExistence type="inferred from homology"/>
<gene>
    <name evidence="3" type="ORF">ACH46_17720</name>
</gene>
<accession>A0A0N9N628</accession>
<name>A0A0N9N628_9ACTN</name>
<dbReference type="InterPro" id="IPR052342">
    <property type="entry name" value="MCH/BMMD"/>
</dbReference>
<dbReference type="InterPro" id="IPR029069">
    <property type="entry name" value="HotDog_dom_sf"/>
</dbReference>
<evidence type="ECO:0000256" key="1">
    <source>
        <dbReference type="ARBA" id="ARBA00005254"/>
    </source>
</evidence>
<dbReference type="Gene3D" id="3.10.129.10">
    <property type="entry name" value="Hotdog Thioesterase"/>
    <property type="match status" value="1"/>
</dbReference>
<dbReference type="STRING" id="1136941.ACH46_17720"/>
<evidence type="ECO:0000313" key="4">
    <source>
        <dbReference type="Proteomes" id="UP000063789"/>
    </source>
</evidence>
<dbReference type="EMBL" id="CP011853">
    <property type="protein sequence ID" value="ALG85994.1"/>
    <property type="molecule type" value="Genomic_DNA"/>
</dbReference>